<dbReference type="EMBL" id="CP104874">
    <property type="protein sequence ID" value="WWF04799.1"/>
    <property type="molecule type" value="Genomic_DNA"/>
</dbReference>
<evidence type="ECO:0000313" key="2">
    <source>
        <dbReference type="EMBL" id="WWF04799.1"/>
    </source>
</evidence>
<dbReference type="RefSeq" id="WP_068323604.1">
    <property type="nucleotide sequence ID" value="NZ_CP104874.1"/>
</dbReference>
<proteinExistence type="predicted"/>
<gene>
    <name evidence="2" type="ORF">N5P18_14140</name>
</gene>
<name>A0ABZ2FBY1_9MICO</name>
<dbReference type="InterPro" id="IPR010979">
    <property type="entry name" value="Ribosomal_uS13-like_H2TH"/>
</dbReference>
<dbReference type="Gene3D" id="1.10.8.50">
    <property type="match status" value="1"/>
</dbReference>
<dbReference type="NCBIfam" id="NF041260">
    <property type="entry name" value="actino_IHF"/>
    <property type="match status" value="1"/>
</dbReference>
<keyword evidence="3" id="KW-1185">Reference proteome</keyword>
<evidence type="ECO:0000313" key="3">
    <source>
        <dbReference type="Proteomes" id="UP001381003"/>
    </source>
</evidence>
<feature type="domain" description="Integration host factor-like helix-two turn-helix" evidence="1">
    <location>
        <begin position="32"/>
        <end position="102"/>
    </location>
</feature>
<accession>A0ABZ2FBY1</accession>
<reference evidence="2 3" key="1">
    <citation type="submission" date="2022-09" db="EMBL/GenBank/DDBJ databases">
        <title>Complete genome sequence of Janibacter terrae strain COS04-44, PCL-degrading bacteria isolated from oil spilled coast.</title>
        <authorList>
            <person name="Park H."/>
            <person name="Kim J.Y."/>
            <person name="An S.H."/>
            <person name="Lee C.M."/>
            <person name="Weon H.-Y."/>
        </authorList>
    </citation>
    <scope>NUCLEOTIDE SEQUENCE [LARGE SCALE GENOMIC DNA]</scope>
    <source>
        <strain evidence="2 3">COS04-44</strain>
    </source>
</reference>
<dbReference type="InterPro" id="IPR047806">
    <property type="entry name" value="IHF_actinobact"/>
</dbReference>
<dbReference type="Pfam" id="PF22525">
    <property type="entry name" value="H2TH_5"/>
    <property type="match status" value="1"/>
</dbReference>
<dbReference type="Proteomes" id="UP001381003">
    <property type="component" value="Chromosome"/>
</dbReference>
<organism evidence="2 3">
    <name type="scientific">Janibacter terrae</name>
    <dbReference type="NCBI Taxonomy" id="103817"/>
    <lineage>
        <taxon>Bacteria</taxon>
        <taxon>Bacillati</taxon>
        <taxon>Actinomycetota</taxon>
        <taxon>Actinomycetes</taxon>
        <taxon>Micrococcales</taxon>
        <taxon>Intrasporangiaceae</taxon>
        <taxon>Janibacter</taxon>
    </lineage>
</organism>
<dbReference type="InterPro" id="IPR055201">
    <property type="entry name" value="IHF-like_H2TH"/>
</dbReference>
<evidence type="ECO:0000259" key="1">
    <source>
        <dbReference type="Pfam" id="PF22525"/>
    </source>
</evidence>
<protein>
    <submittedName>
        <fullName evidence="2">Integration host factor MihF</fullName>
    </submittedName>
</protein>
<sequence length="105" mass="11487">MSIPPLSPQQRARALEQAASARLRRAEVREHLKAGRTGVAQVLEDAGSDDALARMRVRTLIESLPGVGPVTASRIMDELGIAASRRVRGLGRHQRTALQERFPRA</sequence>
<dbReference type="SUPFAM" id="SSF46946">
    <property type="entry name" value="S13-like H2TH domain"/>
    <property type="match status" value="1"/>
</dbReference>